<sequence>MSRRPRVKLEQPIAYYHVMNRTAQQEMYLDDVHVPGFKQVMLDIFQEAVSVFYVNILAWVIMDNHYHLCVEVQKPPKDPEDLKLRFERLQEINVNKRRWQPELVNACYKRFTDLSEFMKSVNFRTAIAFNKARETSGHLWGARYNSKVIEEETGLLKVMCYIEHNPVKAGLCKKPSTYPWCSAGRLKLRLARGGAVNFPAFDFLRRVTGKSRARNYLKFVDELADRLHGSPFDPDLDIESCELPIAEAELEEWRQQFASRAPENWSNQAFGSEAFQNQIALLEQTKAQKITKVRQEAVKRRRFDPGDQTQQKS</sequence>
<dbReference type="SMART" id="SM01321">
    <property type="entry name" value="Y1_Tnp"/>
    <property type="match status" value="1"/>
</dbReference>
<dbReference type="SUPFAM" id="SSF143422">
    <property type="entry name" value="Transposase IS200-like"/>
    <property type="match status" value="1"/>
</dbReference>
<comment type="caution">
    <text evidence="2">The sequence shown here is derived from an EMBL/GenBank/DDBJ whole genome shotgun (WGS) entry which is preliminary data.</text>
</comment>
<evidence type="ECO:0000313" key="3">
    <source>
        <dbReference type="Proteomes" id="UP000664417"/>
    </source>
</evidence>
<dbReference type="InterPro" id="IPR036515">
    <property type="entry name" value="Transposase_17_sf"/>
</dbReference>
<gene>
    <name evidence="2" type="ORF">J3U88_15375</name>
</gene>
<evidence type="ECO:0000313" key="2">
    <source>
        <dbReference type="EMBL" id="MBO1319856.1"/>
    </source>
</evidence>
<dbReference type="PANTHER" id="PTHR34322:SF2">
    <property type="entry name" value="TRANSPOSASE IS200-LIKE DOMAIN-CONTAINING PROTEIN"/>
    <property type="match status" value="1"/>
</dbReference>
<dbReference type="GO" id="GO:0003677">
    <property type="term" value="F:DNA binding"/>
    <property type="evidence" value="ECO:0007669"/>
    <property type="project" value="InterPro"/>
</dbReference>
<reference evidence="2" key="1">
    <citation type="submission" date="2021-03" db="EMBL/GenBank/DDBJ databases">
        <authorList>
            <person name="Wang G."/>
        </authorList>
    </citation>
    <scope>NUCLEOTIDE SEQUENCE</scope>
    <source>
        <strain evidence="2">KCTC 12899</strain>
    </source>
</reference>
<dbReference type="RefSeq" id="WP_207859760.1">
    <property type="nucleotide sequence ID" value="NZ_JAFREP010000014.1"/>
</dbReference>
<protein>
    <submittedName>
        <fullName evidence="2">Transposase</fullName>
    </submittedName>
</protein>
<dbReference type="InterPro" id="IPR002686">
    <property type="entry name" value="Transposase_17"/>
</dbReference>
<proteinExistence type="predicted"/>
<feature type="domain" description="Transposase IS200-like" evidence="1">
    <location>
        <begin position="11"/>
        <end position="165"/>
    </location>
</feature>
<organism evidence="2 3">
    <name type="scientific">Acanthopleuribacter pedis</name>
    <dbReference type="NCBI Taxonomy" id="442870"/>
    <lineage>
        <taxon>Bacteria</taxon>
        <taxon>Pseudomonadati</taxon>
        <taxon>Acidobacteriota</taxon>
        <taxon>Holophagae</taxon>
        <taxon>Acanthopleuribacterales</taxon>
        <taxon>Acanthopleuribacteraceae</taxon>
        <taxon>Acanthopleuribacter</taxon>
    </lineage>
</organism>
<dbReference type="PANTHER" id="PTHR34322">
    <property type="entry name" value="TRANSPOSASE, Y1_TNP DOMAIN-CONTAINING"/>
    <property type="match status" value="1"/>
</dbReference>
<dbReference type="GO" id="GO:0004803">
    <property type="term" value="F:transposase activity"/>
    <property type="evidence" value="ECO:0007669"/>
    <property type="project" value="InterPro"/>
</dbReference>
<evidence type="ECO:0000259" key="1">
    <source>
        <dbReference type="SMART" id="SM01321"/>
    </source>
</evidence>
<dbReference type="Proteomes" id="UP000664417">
    <property type="component" value="Unassembled WGS sequence"/>
</dbReference>
<accession>A0A8J7QGD0</accession>
<dbReference type="EMBL" id="JAFREP010000014">
    <property type="protein sequence ID" value="MBO1319856.1"/>
    <property type="molecule type" value="Genomic_DNA"/>
</dbReference>
<dbReference type="Gene3D" id="3.30.70.1290">
    <property type="entry name" value="Transposase IS200-like"/>
    <property type="match status" value="1"/>
</dbReference>
<name>A0A8J7QGD0_9BACT</name>
<keyword evidence="3" id="KW-1185">Reference proteome</keyword>
<dbReference type="GO" id="GO:0006313">
    <property type="term" value="P:DNA transposition"/>
    <property type="evidence" value="ECO:0007669"/>
    <property type="project" value="InterPro"/>
</dbReference>
<dbReference type="AlphaFoldDB" id="A0A8J7QGD0"/>